<gene>
    <name evidence="10" type="ORF">MECH1_V1_0993</name>
</gene>
<evidence type="ECO:0000256" key="4">
    <source>
        <dbReference type="ARBA" id="ARBA00026121"/>
    </source>
</evidence>
<dbReference type="PANTHER" id="PTHR43767:SF8">
    <property type="entry name" value="LONG-CHAIN-FATTY-ACID--COA LIGASE"/>
    <property type="match status" value="1"/>
</dbReference>
<comment type="subcellular location">
    <subcellularLocation>
        <location evidence="1">Membrane</location>
        <topology evidence="1">Peripheral membrane protein</topology>
    </subcellularLocation>
</comment>
<dbReference type="EMBL" id="OZ026884">
    <property type="protein sequence ID" value="CAL1239769.1"/>
    <property type="molecule type" value="Genomic_DNA"/>
</dbReference>
<keyword evidence="3" id="KW-0436">Ligase</keyword>
<evidence type="ECO:0000313" key="10">
    <source>
        <dbReference type="EMBL" id="CAL1239769.1"/>
    </source>
</evidence>
<evidence type="ECO:0000256" key="7">
    <source>
        <dbReference type="SAM" id="MobiDB-lite"/>
    </source>
</evidence>
<dbReference type="InterPro" id="IPR042099">
    <property type="entry name" value="ANL_N_sf"/>
</dbReference>
<name>A0ABP1C685_9GAMM</name>
<evidence type="ECO:0000256" key="3">
    <source>
        <dbReference type="ARBA" id="ARBA00022598"/>
    </source>
</evidence>
<dbReference type="PANTHER" id="PTHR43767">
    <property type="entry name" value="LONG-CHAIN-FATTY-ACID--COA LIGASE"/>
    <property type="match status" value="1"/>
</dbReference>
<sequence>MIGDPLQRRSSRPGHGVVWPESGEPLLKPDGPRTIALWNGLAIGSGAFLAAAKDFGRRLPDGAFVLNLCEDRYRFSLALVAALLWGRITLLPPDRSPWTLRCLKERFRQVVCVADRRQDDLADLDILPVDPSPFQEQGEGEAIAIAPEQTAAIVFTSGSTGQPQAHPKTWGSLIESARLIAEALGSLQGRTLVATVPPQHMYGLELSVLPALRCGAVLDARRPFFPLDVQEALESVAGPRILVTTPVHLRALTAAGITLPALDLIVSATAPLPRTLAEEAERRFRAPLWEIYGCTEAGSIASRRTAREESWQVFTGMRLLPAGDGHCVEAAHLPEPIPLNDIVELLPDGRFRLLGRRADLVNIAGKRTSLGALNHILTSLEGVLDGAFFLPDETPGCTARLVAFVVAPGVEMPALLEALRQRLDPVFLPRALYPVAALPRSESGKLPRQALQALAERLGATRGEPSVRDDR</sequence>
<keyword evidence="11" id="KW-1185">Reference proteome</keyword>
<dbReference type="InterPro" id="IPR000873">
    <property type="entry name" value="AMP-dep_synth/lig_dom"/>
</dbReference>
<reference evidence="10 11" key="1">
    <citation type="submission" date="2024-04" db="EMBL/GenBank/DDBJ databases">
        <authorList>
            <person name="Cremers G."/>
        </authorList>
    </citation>
    <scope>NUCLEOTIDE SEQUENCE [LARGE SCALE GENOMIC DNA]</scope>
    <source>
        <strain evidence="10">MeCH1-AG</strain>
    </source>
</reference>
<proteinExistence type="predicted"/>
<dbReference type="InterPro" id="IPR025110">
    <property type="entry name" value="AMP-bd_C"/>
</dbReference>
<dbReference type="Gene3D" id="3.30.300.30">
    <property type="match status" value="1"/>
</dbReference>
<evidence type="ECO:0000256" key="6">
    <source>
        <dbReference type="ARBA" id="ARBA00042773"/>
    </source>
</evidence>
<feature type="domain" description="AMP-dependent synthetase/ligase" evidence="8">
    <location>
        <begin position="127"/>
        <end position="309"/>
    </location>
</feature>
<accession>A0ABP1C685</accession>
<dbReference type="InterPro" id="IPR050237">
    <property type="entry name" value="ATP-dep_AMP-bd_enzyme"/>
</dbReference>
<dbReference type="SUPFAM" id="SSF56801">
    <property type="entry name" value="Acetyl-CoA synthetase-like"/>
    <property type="match status" value="1"/>
</dbReference>
<dbReference type="Pfam" id="PF00501">
    <property type="entry name" value="AMP-binding"/>
    <property type="match status" value="1"/>
</dbReference>
<dbReference type="InterPro" id="IPR045851">
    <property type="entry name" value="AMP-bd_C_sf"/>
</dbReference>
<dbReference type="Gene3D" id="3.40.50.12780">
    <property type="entry name" value="N-terminal domain of ligase-like"/>
    <property type="match status" value="1"/>
</dbReference>
<evidence type="ECO:0000256" key="1">
    <source>
        <dbReference type="ARBA" id="ARBA00004170"/>
    </source>
</evidence>
<evidence type="ECO:0000259" key="8">
    <source>
        <dbReference type="Pfam" id="PF00501"/>
    </source>
</evidence>
<evidence type="ECO:0000256" key="2">
    <source>
        <dbReference type="ARBA" id="ARBA00005005"/>
    </source>
</evidence>
<dbReference type="Pfam" id="PF13193">
    <property type="entry name" value="AMP-binding_C"/>
    <property type="match status" value="1"/>
</dbReference>
<evidence type="ECO:0000313" key="11">
    <source>
        <dbReference type="Proteomes" id="UP001497493"/>
    </source>
</evidence>
<dbReference type="EC" id="6.2.1.3" evidence="4"/>
<feature type="domain" description="AMP-binding enzyme C-terminal" evidence="9">
    <location>
        <begin position="376"/>
        <end position="445"/>
    </location>
</feature>
<evidence type="ECO:0000259" key="9">
    <source>
        <dbReference type="Pfam" id="PF13193"/>
    </source>
</evidence>
<comment type="pathway">
    <text evidence="2">Lipid metabolism; fatty acid beta-oxidation.</text>
</comment>
<dbReference type="RefSeq" id="WP_348759306.1">
    <property type="nucleotide sequence ID" value="NZ_OZ026884.1"/>
</dbReference>
<feature type="region of interest" description="Disordered" evidence="7">
    <location>
        <begin position="1"/>
        <end position="23"/>
    </location>
</feature>
<protein>
    <recommendedName>
        <fullName evidence="5">Long-chain-fatty-acid--CoA ligase</fullName>
        <ecNumber evidence="4">6.2.1.3</ecNumber>
    </recommendedName>
    <alternativeName>
        <fullName evidence="6">Long-chain acyl-CoA synthetase</fullName>
    </alternativeName>
</protein>
<dbReference type="Proteomes" id="UP001497493">
    <property type="component" value="Chromosome"/>
</dbReference>
<evidence type="ECO:0000256" key="5">
    <source>
        <dbReference type="ARBA" id="ARBA00039545"/>
    </source>
</evidence>
<organism evidence="10 11">
    <name type="scientific">Candidatus Methylocalor cossyra</name>
    <dbReference type="NCBI Taxonomy" id="3108543"/>
    <lineage>
        <taxon>Bacteria</taxon>
        <taxon>Pseudomonadati</taxon>
        <taxon>Pseudomonadota</taxon>
        <taxon>Gammaproteobacteria</taxon>
        <taxon>Methylococcales</taxon>
        <taxon>Methylococcaceae</taxon>
        <taxon>Candidatus Methylocalor</taxon>
    </lineage>
</organism>